<dbReference type="SUPFAM" id="SSF48264">
    <property type="entry name" value="Cytochrome P450"/>
    <property type="match status" value="1"/>
</dbReference>
<evidence type="ECO:0000313" key="10">
    <source>
        <dbReference type="Proteomes" id="UP000298416"/>
    </source>
</evidence>
<protein>
    <recommendedName>
        <fullName evidence="11">Cytochrome P450</fullName>
    </recommendedName>
</protein>
<dbReference type="InterPro" id="IPR052306">
    <property type="entry name" value="CYP450_71D"/>
</dbReference>
<evidence type="ECO:0000256" key="8">
    <source>
        <dbReference type="ARBA" id="ARBA00023033"/>
    </source>
</evidence>
<dbReference type="Pfam" id="PF00067">
    <property type="entry name" value="p450"/>
    <property type="match status" value="1"/>
</dbReference>
<evidence type="ECO:0000256" key="6">
    <source>
        <dbReference type="ARBA" id="ARBA00023002"/>
    </source>
</evidence>
<dbReference type="InterPro" id="IPR036396">
    <property type="entry name" value="Cyt_P450_sf"/>
</dbReference>
<dbReference type="GO" id="GO:0004497">
    <property type="term" value="F:monooxygenase activity"/>
    <property type="evidence" value="ECO:0007669"/>
    <property type="project" value="UniProtKB-KW"/>
</dbReference>
<keyword evidence="4" id="KW-0479">Metal-binding</keyword>
<dbReference type="PANTHER" id="PTHR47953">
    <property type="entry name" value="OS08G0105600 PROTEIN"/>
    <property type="match status" value="1"/>
</dbReference>
<evidence type="ECO:0000256" key="2">
    <source>
        <dbReference type="ARBA" id="ARBA00010617"/>
    </source>
</evidence>
<dbReference type="GO" id="GO:0016020">
    <property type="term" value="C:membrane"/>
    <property type="evidence" value="ECO:0007669"/>
    <property type="project" value="UniProtKB-SubCell"/>
</dbReference>
<keyword evidence="7" id="KW-0408">Iron</keyword>
<accession>A0A8X8YQU9</accession>
<gene>
    <name evidence="9" type="ORF">SASPL_101420</name>
</gene>
<name>A0A8X8YQU9_SALSN</name>
<comment type="similarity">
    <text evidence="2">Belongs to the cytochrome P450 family.</text>
</comment>
<keyword evidence="6" id="KW-0560">Oxidoreductase</keyword>
<dbReference type="AlphaFoldDB" id="A0A8X8YQU9"/>
<keyword evidence="3" id="KW-0349">Heme</keyword>
<evidence type="ECO:0000256" key="1">
    <source>
        <dbReference type="ARBA" id="ARBA00004606"/>
    </source>
</evidence>
<dbReference type="InterPro" id="IPR001128">
    <property type="entry name" value="Cyt_P450"/>
</dbReference>
<keyword evidence="10" id="KW-1185">Reference proteome</keyword>
<evidence type="ECO:0000313" key="9">
    <source>
        <dbReference type="EMBL" id="KAG6436519.1"/>
    </source>
</evidence>
<reference evidence="9" key="1">
    <citation type="submission" date="2018-01" db="EMBL/GenBank/DDBJ databases">
        <authorList>
            <person name="Mao J.F."/>
        </authorList>
    </citation>
    <scope>NUCLEOTIDE SEQUENCE</scope>
    <source>
        <strain evidence="9">Huo1</strain>
        <tissue evidence="9">Leaf</tissue>
    </source>
</reference>
<evidence type="ECO:0008006" key="11">
    <source>
        <dbReference type="Google" id="ProtNLM"/>
    </source>
</evidence>
<dbReference type="GO" id="GO:0005506">
    <property type="term" value="F:iron ion binding"/>
    <property type="evidence" value="ECO:0007669"/>
    <property type="project" value="InterPro"/>
</dbReference>
<evidence type="ECO:0000256" key="3">
    <source>
        <dbReference type="ARBA" id="ARBA00022617"/>
    </source>
</evidence>
<keyword evidence="5" id="KW-0812">Transmembrane</keyword>
<dbReference type="GO" id="GO:0016705">
    <property type="term" value="F:oxidoreductase activity, acting on paired donors, with incorporation or reduction of molecular oxygen"/>
    <property type="evidence" value="ECO:0007669"/>
    <property type="project" value="InterPro"/>
</dbReference>
<dbReference type="Gene3D" id="1.10.630.10">
    <property type="entry name" value="Cytochrome P450"/>
    <property type="match status" value="1"/>
</dbReference>
<comment type="caution">
    <text evidence="9">The sequence shown here is derived from an EMBL/GenBank/DDBJ whole genome shotgun (WGS) entry which is preliminary data.</text>
</comment>
<keyword evidence="8" id="KW-0503">Monooxygenase</keyword>
<dbReference type="PANTHER" id="PTHR47953:SF16">
    <property type="entry name" value="CYTOCHROME P450 71D8"/>
    <property type="match status" value="1"/>
</dbReference>
<comment type="subcellular location">
    <subcellularLocation>
        <location evidence="1">Membrane</location>
        <topology evidence="1">Single-pass type II membrane protein</topology>
    </subcellularLocation>
</comment>
<organism evidence="9">
    <name type="scientific">Salvia splendens</name>
    <name type="common">Scarlet sage</name>
    <dbReference type="NCBI Taxonomy" id="180675"/>
    <lineage>
        <taxon>Eukaryota</taxon>
        <taxon>Viridiplantae</taxon>
        <taxon>Streptophyta</taxon>
        <taxon>Embryophyta</taxon>
        <taxon>Tracheophyta</taxon>
        <taxon>Spermatophyta</taxon>
        <taxon>Magnoliopsida</taxon>
        <taxon>eudicotyledons</taxon>
        <taxon>Gunneridae</taxon>
        <taxon>Pentapetalae</taxon>
        <taxon>asterids</taxon>
        <taxon>lamiids</taxon>
        <taxon>Lamiales</taxon>
        <taxon>Lamiaceae</taxon>
        <taxon>Nepetoideae</taxon>
        <taxon>Mentheae</taxon>
        <taxon>Salviinae</taxon>
        <taxon>Salvia</taxon>
        <taxon>Salvia subgen. Calosphace</taxon>
        <taxon>core Calosphace</taxon>
    </lineage>
</organism>
<dbReference type="EMBL" id="PNBA02000001">
    <property type="protein sequence ID" value="KAG6436519.1"/>
    <property type="molecule type" value="Genomic_DNA"/>
</dbReference>
<evidence type="ECO:0000256" key="5">
    <source>
        <dbReference type="ARBA" id="ARBA00022968"/>
    </source>
</evidence>
<dbReference type="Proteomes" id="UP000298416">
    <property type="component" value="Unassembled WGS sequence"/>
</dbReference>
<keyword evidence="5" id="KW-0735">Signal-anchor</keyword>
<evidence type="ECO:0000256" key="7">
    <source>
        <dbReference type="ARBA" id="ARBA00023004"/>
    </source>
</evidence>
<evidence type="ECO:0000256" key="4">
    <source>
        <dbReference type="ARBA" id="ARBA00022723"/>
    </source>
</evidence>
<reference evidence="9" key="2">
    <citation type="submission" date="2020-08" db="EMBL/GenBank/DDBJ databases">
        <title>Plant Genome Project.</title>
        <authorList>
            <person name="Zhang R.-G."/>
        </authorList>
    </citation>
    <scope>NUCLEOTIDE SEQUENCE</scope>
    <source>
        <strain evidence="9">Huo1</strain>
        <tissue evidence="9">Leaf</tissue>
    </source>
</reference>
<sequence length="175" mass="19900">MHLKLGETDPVVVSSPEIAKQILKDQDPCVANRPQGVALEIMWYNYIDIAFSPYGDYWRQTRKICINELLSPRMKIFSFTSSITCRAAFGGLCKDKGTLIKMRVKMMRRKLDFILDDLIDEHKSNLAKMAGDINSGRRLGNGEYGGEDLIDVLLRMKEGEELKFPIDNDNIKAVL</sequence>
<proteinExistence type="inferred from homology"/>
<dbReference type="GO" id="GO:0020037">
    <property type="term" value="F:heme binding"/>
    <property type="evidence" value="ECO:0007669"/>
    <property type="project" value="InterPro"/>
</dbReference>